<evidence type="ECO:0000259" key="6">
    <source>
        <dbReference type="PROSITE" id="PS51099"/>
    </source>
</evidence>
<dbReference type="InterPro" id="IPR002178">
    <property type="entry name" value="PTS_EIIA_type-2_dom"/>
</dbReference>
<keyword evidence="1" id="KW-0677">Repeat</keyword>
<dbReference type="InterPro" id="IPR011608">
    <property type="entry name" value="PRD"/>
</dbReference>
<dbReference type="Gene3D" id="3.40.50.2300">
    <property type="match status" value="1"/>
</dbReference>
<dbReference type="OrthoDB" id="3175596at2"/>
<dbReference type="Gene3D" id="1.10.10.10">
    <property type="entry name" value="Winged helix-like DNA-binding domain superfamily/Winged helix DNA-binding domain"/>
    <property type="match status" value="1"/>
</dbReference>
<evidence type="ECO:0000313" key="8">
    <source>
        <dbReference type="EMBL" id="MPQ42937.1"/>
    </source>
</evidence>
<accession>A0A6I1MLE6</accession>
<dbReference type="InterPro" id="IPR013196">
    <property type="entry name" value="HTH_11"/>
</dbReference>
<evidence type="ECO:0000256" key="1">
    <source>
        <dbReference type="ARBA" id="ARBA00022737"/>
    </source>
</evidence>
<evidence type="ECO:0000256" key="3">
    <source>
        <dbReference type="ARBA" id="ARBA00023159"/>
    </source>
</evidence>
<dbReference type="Gene3D" id="3.40.930.10">
    <property type="entry name" value="Mannitol-specific EII, Chain A"/>
    <property type="match status" value="1"/>
</dbReference>
<dbReference type="GO" id="GO:0008982">
    <property type="term" value="F:protein-N(PI)-phosphohistidine-sugar phosphotransferase activity"/>
    <property type="evidence" value="ECO:0007669"/>
    <property type="project" value="InterPro"/>
</dbReference>
<dbReference type="InterPro" id="IPR016152">
    <property type="entry name" value="PTrfase/Anion_transptr"/>
</dbReference>
<dbReference type="RefSeq" id="WP_152888010.1">
    <property type="nucleotide sequence ID" value="NZ_WHJC01000029.1"/>
</dbReference>
<dbReference type="EMBL" id="WHJC01000029">
    <property type="protein sequence ID" value="MPQ42937.1"/>
    <property type="molecule type" value="Genomic_DNA"/>
</dbReference>
<keyword evidence="3" id="KW-0010">Activator</keyword>
<evidence type="ECO:0000259" key="5">
    <source>
        <dbReference type="PROSITE" id="PS51094"/>
    </source>
</evidence>
<dbReference type="Pfam" id="PF00359">
    <property type="entry name" value="PTS_EIIA_2"/>
    <property type="match status" value="1"/>
</dbReference>
<dbReference type="CDD" id="cd05568">
    <property type="entry name" value="PTS_IIB_bgl_like"/>
    <property type="match status" value="1"/>
</dbReference>
<keyword evidence="2" id="KW-0805">Transcription regulation</keyword>
<dbReference type="PANTHER" id="PTHR30185:SF13">
    <property type="entry name" value="LICABCH OPERON REGULATOR-RELATED"/>
    <property type="match status" value="1"/>
</dbReference>
<proteinExistence type="predicted"/>
<dbReference type="GO" id="GO:0006355">
    <property type="term" value="P:regulation of DNA-templated transcription"/>
    <property type="evidence" value="ECO:0007669"/>
    <property type="project" value="InterPro"/>
</dbReference>
<dbReference type="InterPro" id="IPR050661">
    <property type="entry name" value="BglG_antiterminators"/>
</dbReference>
<dbReference type="PANTHER" id="PTHR30185">
    <property type="entry name" value="CRYPTIC BETA-GLUCOSIDE BGL OPERON ANTITERMINATOR"/>
    <property type="match status" value="1"/>
</dbReference>
<gene>
    <name evidence="8" type="ORF">GBZ86_04095</name>
</gene>
<dbReference type="InterPro" id="IPR036388">
    <property type="entry name" value="WH-like_DNA-bd_sf"/>
</dbReference>
<feature type="domain" description="PRD" evidence="7">
    <location>
        <begin position="286"/>
        <end position="393"/>
    </location>
</feature>
<dbReference type="InterPro" id="IPR007737">
    <property type="entry name" value="Mga_HTH"/>
</dbReference>
<dbReference type="InterPro" id="IPR036634">
    <property type="entry name" value="PRD_sf"/>
</dbReference>
<dbReference type="Pfam" id="PF08279">
    <property type="entry name" value="HTH_11"/>
    <property type="match status" value="1"/>
</dbReference>
<dbReference type="GO" id="GO:0009401">
    <property type="term" value="P:phosphoenolpyruvate-dependent sugar phosphotransferase system"/>
    <property type="evidence" value="ECO:0007669"/>
    <property type="project" value="InterPro"/>
</dbReference>
<dbReference type="Gene3D" id="1.10.1790.10">
    <property type="entry name" value="PRD domain"/>
    <property type="match status" value="2"/>
</dbReference>
<dbReference type="AlphaFoldDB" id="A0A6I1MLE6"/>
<evidence type="ECO:0000256" key="2">
    <source>
        <dbReference type="ARBA" id="ARBA00023015"/>
    </source>
</evidence>
<dbReference type="SUPFAM" id="SSF55804">
    <property type="entry name" value="Phoshotransferase/anion transport protein"/>
    <property type="match status" value="1"/>
</dbReference>
<evidence type="ECO:0000256" key="4">
    <source>
        <dbReference type="ARBA" id="ARBA00023163"/>
    </source>
</evidence>
<evidence type="ECO:0000259" key="7">
    <source>
        <dbReference type="PROSITE" id="PS51372"/>
    </source>
</evidence>
<protein>
    <submittedName>
        <fullName evidence="8">PRD domain-containing protein</fullName>
    </submittedName>
</protein>
<dbReference type="SUPFAM" id="SSF63520">
    <property type="entry name" value="PTS-regulatory domain, PRD"/>
    <property type="match status" value="2"/>
</dbReference>
<dbReference type="Proteomes" id="UP000430345">
    <property type="component" value="Unassembled WGS sequence"/>
</dbReference>
<comment type="caution">
    <text evidence="8">The sequence shown here is derived from an EMBL/GenBank/DDBJ whole genome shotgun (WGS) entry which is preliminary data.</text>
</comment>
<evidence type="ECO:0000313" key="9">
    <source>
        <dbReference type="Proteomes" id="UP000430345"/>
    </source>
</evidence>
<organism evidence="8 9">
    <name type="scientific">Clostridium tarantellae</name>
    <dbReference type="NCBI Taxonomy" id="39493"/>
    <lineage>
        <taxon>Bacteria</taxon>
        <taxon>Bacillati</taxon>
        <taxon>Bacillota</taxon>
        <taxon>Clostridia</taxon>
        <taxon>Eubacteriales</taxon>
        <taxon>Clostridiaceae</taxon>
        <taxon>Clostridium</taxon>
    </lineage>
</organism>
<keyword evidence="4" id="KW-0804">Transcription</keyword>
<reference evidence="8 9" key="1">
    <citation type="submission" date="2019-10" db="EMBL/GenBank/DDBJ databases">
        <title>The Genome Sequence of Clostridium tarantellae Isolated from Fish Brain.</title>
        <authorList>
            <person name="Bano L."/>
            <person name="Kiel M."/>
            <person name="Sales G."/>
            <person name="Doxey A.C."/>
            <person name="Mansfield M.J."/>
            <person name="Schiavone M."/>
            <person name="Rossetto O."/>
            <person name="Pirazzini M."/>
            <person name="Dobrindt U."/>
            <person name="Montecucco C."/>
        </authorList>
    </citation>
    <scope>NUCLEOTIDE SEQUENCE [LARGE SCALE GENOMIC DNA]</scope>
    <source>
        <strain evidence="8 9">DSM 3997</strain>
    </source>
</reference>
<dbReference type="PROSITE" id="PS51099">
    <property type="entry name" value="PTS_EIIB_TYPE_2"/>
    <property type="match status" value="1"/>
</dbReference>
<feature type="domain" description="PTS EIIB type-2" evidence="6">
    <location>
        <begin position="396"/>
        <end position="487"/>
    </location>
</feature>
<feature type="domain" description="PTS EIIA type-2" evidence="5">
    <location>
        <begin position="497"/>
        <end position="635"/>
    </location>
</feature>
<name>A0A6I1MLE6_9CLOT</name>
<keyword evidence="9" id="KW-1185">Reference proteome</keyword>
<dbReference type="Pfam" id="PF05043">
    <property type="entry name" value="Mga"/>
    <property type="match status" value="1"/>
</dbReference>
<dbReference type="PROSITE" id="PS51372">
    <property type="entry name" value="PRD_2"/>
    <property type="match status" value="2"/>
</dbReference>
<dbReference type="PROSITE" id="PS51094">
    <property type="entry name" value="PTS_EIIA_TYPE_2"/>
    <property type="match status" value="1"/>
</dbReference>
<dbReference type="InterPro" id="IPR013011">
    <property type="entry name" value="PTS_EIIB_2"/>
</dbReference>
<feature type="domain" description="PRD" evidence="7">
    <location>
        <begin position="176"/>
        <end position="280"/>
    </location>
</feature>
<dbReference type="Pfam" id="PF00874">
    <property type="entry name" value="PRD"/>
    <property type="match status" value="2"/>
</dbReference>
<sequence>MLRKRQEHIIDILNNNNSWMTGKDMSNILSVSDRTIRLDISTINKFYNCLLIQSNKRFGYKINKDLLHKQDIKTKDVIPETSHERCVYIIQELLFKNKEINLISLQEKVFVSGYSIDNDIKKIRKMINEYSTLKLIRSKSHIRLSGNESDKRSLYKQLLTEETEGNFMNLNAIANLWNNFDLLEIKDILEDVCHKHDYKIRKINFPMIMIHTGIAIERIINNNFINSVSSYEKLKESKEYKISRDFFIFVSRRINIKLVEEEISLFAFILMGEKSTEYRKDLIKEELAKEANELINKVIMEIKEHFDIDFSNDKDLKVGLFMHLQSLLERKRNSAKITNLYLQEIKRKYPLVFEMAVRIGSVIYEVSDIYIDENELAFLALHLGAAYERANIIKKYRVIMIMPYGQILSKMCIDKLENRFNDRIEIIVVHSFFENNMILEDDPDLIITTVPLKHNLKIPTVTITVFVNYEDESKVFQVLNSLDKTRNNGKFVNLVKVLMKKDLFYVKESMKSSNEIIEFLCDELISKGLATEEYKVEVLKREAISATSFVYGFAVPHSVVFTSNESCISTMILNTPIKWGEYEVKLIILLAIRETDNHLLKVFFHWLSSLVTDQNKFRQLLEINSHEDLIKQIIS</sequence>